<evidence type="ECO:0000313" key="4">
    <source>
        <dbReference type="EMBL" id="MBU9739668.1"/>
    </source>
</evidence>
<keyword evidence="5" id="KW-1185">Reference proteome</keyword>
<dbReference type="CDD" id="cd05233">
    <property type="entry name" value="SDR_c"/>
    <property type="match status" value="1"/>
</dbReference>
<dbReference type="GO" id="GO:0016491">
    <property type="term" value="F:oxidoreductase activity"/>
    <property type="evidence" value="ECO:0007669"/>
    <property type="project" value="UniProtKB-KW"/>
</dbReference>
<organism evidence="4 5">
    <name type="scientific">Diplocloster agilis</name>
    <dbReference type="NCBI Taxonomy" id="2850323"/>
    <lineage>
        <taxon>Bacteria</taxon>
        <taxon>Bacillati</taxon>
        <taxon>Bacillota</taxon>
        <taxon>Clostridia</taxon>
        <taxon>Lachnospirales</taxon>
        <taxon>Lachnospiraceae</taxon>
        <taxon>Diplocloster</taxon>
    </lineage>
</organism>
<comment type="caution">
    <text evidence="4">The sequence shown here is derived from an EMBL/GenBank/DDBJ whole genome shotgun (WGS) entry which is preliminary data.</text>
</comment>
<gene>
    <name evidence="4" type="ORF">KTH89_24330</name>
</gene>
<comment type="similarity">
    <text evidence="1 3">Belongs to the short-chain dehydrogenases/reductases (SDR) family.</text>
</comment>
<dbReference type="AlphaFoldDB" id="A0A949NIA2"/>
<dbReference type="PROSITE" id="PS00061">
    <property type="entry name" value="ADH_SHORT"/>
    <property type="match status" value="1"/>
</dbReference>
<dbReference type="PANTHER" id="PTHR43639:SF1">
    <property type="entry name" value="SHORT-CHAIN DEHYDROGENASE_REDUCTASE FAMILY PROTEIN"/>
    <property type="match status" value="1"/>
</dbReference>
<evidence type="ECO:0000313" key="5">
    <source>
        <dbReference type="Proteomes" id="UP000712157"/>
    </source>
</evidence>
<protein>
    <submittedName>
        <fullName evidence="4">SDR family oxidoreductase</fullName>
    </submittedName>
</protein>
<evidence type="ECO:0000256" key="3">
    <source>
        <dbReference type="RuleBase" id="RU000363"/>
    </source>
</evidence>
<dbReference type="PRINTS" id="PR00081">
    <property type="entry name" value="GDHRDH"/>
</dbReference>
<evidence type="ECO:0000256" key="2">
    <source>
        <dbReference type="ARBA" id="ARBA00023002"/>
    </source>
</evidence>
<dbReference type="Pfam" id="PF13561">
    <property type="entry name" value="adh_short_C2"/>
    <property type="match status" value="1"/>
</dbReference>
<dbReference type="PANTHER" id="PTHR43639">
    <property type="entry name" value="OXIDOREDUCTASE, SHORT-CHAIN DEHYDROGENASE/REDUCTASE FAMILY (AFU_ORTHOLOGUE AFUA_5G02870)"/>
    <property type="match status" value="1"/>
</dbReference>
<accession>A0A949NIA2</accession>
<proteinExistence type="inferred from homology"/>
<dbReference type="RefSeq" id="WP_238723424.1">
    <property type="nucleotide sequence ID" value="NZ_JAHQCW010000073.1"/>
</dbReference>
<dbReference type="Proteomes" id="UP000712157">
    <property type="component" value="Unassembled WGS sequence"/>
</dbReference>
<sequence length="429" mass="46049">MFDFTVPKVKALNELLSLEGRVAIITGGSRGIGKQIVSRFTEAGAKVVITGRGLEALQKTQADFQTKGAPVSCFQADVSNVADSQKVIDFAVKTYGRLDILVNNAASFPFCDARSMTEEVWDKCFDTDAKGTFFMSKFAAEYMIRQGEGGRIINFMSTAALNPTGPLIAYGAAKQAVWYVTRTMAQEFAPYHITVNAATPGATMTDERLAVFAGDQSQLETFVEKTGNSGLSFVKNTSTLSSDMLTDMMKQAMPMGRTGFPDDLAKAVLFLASDMGEYVTGQNITVDGAQSIQNPMAGMMKQVTGSTSDVLEDSDEDSECESFVEEINAKTAVADGSWTAHMETPMGKNDLTFRFTSNGDILTGSVSIAGNTIGIEKGSVNGDRISFHFQMKAGLMKAAVKVSGKICGDTLSGELKLPVASMPFEARRI</sequence>
<dbReference type="Pfam" id="PF00106">
    <property type="entry name" value="adh_short"/>
    <property type="match status" value="1"/>
</dbReference>
<dbReference type="Gene3D" id="3.40.50.720">
    <property type="entry name" value="NAD(P)-binding Rossmann-like Domain"/>
    <property type="match status" value="1"/>
</dbReference>
<evidence type="ECO:0000256" key="1">
    <source>
        <dbReference type="ARBA" id="ARBA00006484"/>
    </source>
</evidence>
<dbReference type="InterPro" id="IPR036291">
    <property type="entry name" value="NAD(P)-bd_dom_sf"/>
</dbReference>
<dbReference type="PRINTS" id="PR00080">
    <property type="entry name" value="SDRFAMILY"/>
</dbReference>
<dbReference type="InterPro" id="IPR020904">
    <property type="entry name" value="Sc_DH/Rdtase_CS"/>
</dbReference>
<dbReference type="SUPFAM" id="SSF51735">
    <property type="entry name" value="NAD(P)-binding Rossmann-fold domains"/>
    <property type="match status" value="1"/>
</dbReference>
<dbReference type="EMBL" id="JAHQCW010000073">
    <property type="protein sequence ID" value="MBU9739668.1"/>
    <property type="molecule type" value="Genomic_DNA"/>
</dbReference>
<name>A0A949NIA2_9FIRM</name>
<dbReference type="GO" id="GO:0008206">
    <property type="term" value="P:bile acid metabolic process"/>
    <property type="evidence" value="ECO:0007669"/>
    <property type="project" value="UniProtKB-ARBA"/>
</dbReference>
<keyword evidence="2" id="KW-0560">Oxidoreductase</keyword>
<dbReference type="FunFam" id="3.40.50.720:FF:000084">
    <property type="entry name" value="Short-chain dehydrogenase reductase"/>
    <property type="match status" value="1"/>
</dbReference>
<dbReference type="InterPro" id="IPR002347">
    <property type="entry name" value="SDR_fam"/>
</dbReference>
<reference evidence="4" key="1">
    <citation type="submission" date="2021-06" db="EMBL/GenBank/DDBJ databases">
        <title>Description of novel taxa of the family Lachnospiraceae.</title>
        <authorList>
            <person name="Chaplin A.V."/>
            <person name="Sokolova S.R."/>
            <person name="Pikina A.P."/>
            <person name="Korzhanova M."/>
            <person name="Belova V."/>
            <person name="Korostin D."/>
            <person name="Efimov B.A."/>
        </authorList>
    </citation>
    <scope>NUCLEOTIDE SEQUENCE</scope>
    <source>
        <strain evidence="4">ASD5720</strain>
    </source>
</reference>